<proteinExistence type="predicted"/>
<dbReference type="EnsemblPlants" id="PNT62807">
    <property type="protein sequence ID" value="PNT62807"/>
    <property type="gene ID" value="BRADI_4g08524v3"/>
</dbReference>
<dbReference type="Proteomes" id="UP000008810">
    <property type="component" value="Chromosome 4"/>
</dbReference>
<dbReference type="AlphaFoldDB" id="A0A2K2CLA1"/>
<keyword evidence="2" id="KW-1133">Transmembrane helix</keyword>
<reference evidence="3" key="2">
    <citation type="submission" date="2017-06" db="EMBL/GenBank/DDBJ databases">
        <title>WGS assembly of Brachypodium distachyon.</title>
        <authorList>
            <consortium name="The International Brachypodium Initiative"/>
            <person name="Lucas S."/>
            <person name="Harmon-Smith M."/>
            <person name="Lail K."/>
            <person name="Tice H."/>
            <person name="Grimwood J."/>
            <person name="Bruce D."/>
            <person name="Barry K."/>
            <person name="Shu S."/>
            <person name="Lindquist E."/>
            <person name="Wang M."/>
            <person name="Pitluck S."/>
            <person name="Vogel J.P."/>
            <person name="Garvin D.F."/>
            <person name="Mockler T.C."/>
            <person name="Schmutz J."/>
            <person name="Rokhsar D."/>
            <person name="Bevan M.W."/>
        </authorList>
    </citation>
    <scope>NUCLEOTIDE SEQUENCE</scope>
    <source>
        <strain evidence="3">Bd21</strain>
    </source>
</reference>
<feature type="compositionally biased region" description="Low complexity" evidence="1">
    <location>
        <begin position="158"/>
        <end position="194"/>
    </location>
</feature>
<feature type="compositionally biased region" description="Pro residues" evidence="1">
    <location>
        <begin position="92"/>
        <end position="106"/>
    </location>
</feature>
<sequence>KRFSEIACDRESAILVFLPAAAAPNCAFYWFTKLHITHKLSLPVRSVSPPSPSSIPRTSHRCSPPPSAQPCGSPLTGAADGNPSSTSQPAAKAPPPLLQPNRPLRPPLSAQASAPTSLSAAAALLWPAKRSFPTPPPQDPTVPAAFPYPLNSPLLQQFTPASSSSTTAFSFSPLPSRPSSSALFSSMSLRAAPD</sequence>
<feature type="region of interest" description="Disordered" evidence="1">
    <location>
        <begin position="43"/>
        <end position="113"/>
    </location>
</feature>
<evidence type="ECO:0000256" key="1">
    <source>
        <dbReference type="SAM" id="MobiDB-lite"/>
    </source>
</evidence>
<evidence type="ECO:0000313" key="4">
    <source>
        <dbReference type="EnsemblPlants" id="PNT62807"/>
    </source>
</evidence>
<evidence type="ECO:0000313" key="5">
    <source>
        <dbReference type="Proteomes" id="UP000008810"/>
    </source>
</evidence>
<dbReference type="Gramene" id="PNT62807">
    <property type="protein sequence ID" value="PNT62807"/>
    <property type="gene ID" value="BRADI_4g08524v3"/>
</dbReference>
<dbReference type="InParanoid" id="A0A2K2CLA1"/>
<accession>A0A2K2CLA1</accession>
<feature type="non-terminal residue" evidence="3">
    <location>
        <position position="1"/>
    </location>
</feature>
<keyword evidence="5" id="KW-1185">Reference proteome</keyword>
<protein>
    <submittedName>
        <fullName evidence="3 4">Uncharacterized protein</fullName>
    </submittedName>
</protein>
<feature type="region of interest" description="Disordered" evidence="1">
    <location>
        <begin position="157"/>
        <end position="194"/>
    </location>
</feature>
<reference evidence="4" key="3">
    <citation type="submission" date="2018-08" db="UniProtKB">
        <authorList>
            <consortium name="EnsemblPlants"/>
        </authorList>
    </citation>
    <scope>IDENTIFICATION</scope>
    <source>
        <strain evidence="4">cv. Bd21</strain>
    </source>
</reference>
<reference evidence="3 4" key="1">
    <citation type="journal article" date="2010" name="Nature">
        <title>Genome sequencing and analysis of the model grass Brachypodium distachyon.</title>
        <authorList>
            <consortium name="International Brachypodium Initiative"/>
        </authorList>
    </citation>
    <scope>NUCLEOTIDE SEQUENCE [LARGE SCALE GENOMIC DNA]</scope>
    <source>
        <strain evidence="3 4">Bd21</strain>
    </source>
</reference>
<organism evidence="3">
    <name type="scientific">Brachypodium distachyon</name>
    <name type="common">Purple false brome</name>
    <name type="synonym">Trachynia distachya</name>
    <dbReference type="NCBI Taxonomy" id="15368"/>
    <lineage>
        <taxon>Eukaryota</taxon>
        <taxon>Viridiplantae</taxon>
        <taxon>Streptophyta</taxon>
        <taxon>Embryophyta</taxon>
        <taxon>Tracheophyta</taxon>
        <taxon>Spermatophyta</taxon>
        <taxon>Magnoliopsida</taxon>
        <taxon>Liliopsida</taxon>
        <taxon>Poales</taxon>
        <taxon>Poaceae</taxon>
        <taxon>BOP clade</taxon>
        <taxon>Pooideae</taxon>
        <taxon>Stipodae</taxon>
        <taxon>Brachypodieae</taxon>
        <taxon>Brachypodium</taxon>
    </lineage>
</organism>
<dbReference type="EMBL" id="CM000883">
    <property type="protein sequence ID" value="PNT62807.1"/>
    <property type="molecule type" value="Genomic_DNA"/>
</dbReference>
<keyword evidence="2" id="KW-0472">Membrane</keyword>
<keyword evidence="2" id="KW-0812">Transmembrane</keyword>
<evidence type="ECO:0000313" key="3">
    <source>
        <dbReference type="EMBL" id="PNT62807.1"/>
    </source>
</evidence>
<feature type="region of interest" description="Disordered" evidence="1">
    <location>
        <begin position="129"/>
        <end position="148"/>
    </location>
</feature>
<feature type="transmembrane region" description="Helical" evidence="2">
    <location>
        <begin position="12"/>
        <end position="31"/>
    </location>
</feature>
<gene>
    <name evidence="3" type="ORF">BRADI_4g08524v3</name>
</gene>
<name>A0A2K2CLA1_BRADI</name>
<evidence type="ECO:0000256" key="2">
    <source>
        <dbReference type="SAM" id="Phobius"/>
    </source>
</evidence>